<reference evidence="2 3" key="1">
    <citation type="submission" date="2023-02" db="EMBL/GenBank/DDBJ databases">
        <title>LHISI_Scaffold_Assembly.</title>
        <authorList>
            <person name="Stuart O.P."/>
            <person name="Cleave R."/>
            <person name="Magrath M.J.L."/>
            <person name="Mikheyev A.S."/>
        </authorList>
    </citation>
    <scope>NUCLEOTIDE SEQUENCE [LARGE SCALE GENOMIC DNA]</scope>
    <source>
        <strain evidence="2">Daus_M_001</strain>
        <tissue evidence="2">Leg muscle</tissue>
    </source>
</reference>
<keyword evidence="3" id="KW-1185">Reference proteome</keyword>
<dbReference type="PANTHER" id="PTHR47595">
    <property type="entry name" value="HEAT SHOCK 70 KDA PROTEIN 14"/>
    <property type="match status" value="1"/>
</dbReference>
<dbReference type="Gene3D" id="1.10.10.60">
    <property type="entry name" value="Homeodomain-like"/>
    <property type="match status" value="1"/>
</dbReference>
<accession>A0ABQ9I4T2</accession>
<dbReference type="Proteomes" id="UP001159363">
    <property type="component" value="Chromosome 2"/>
</dbReference>
<organism evidence="2 3">
    <name type="scientific">Dryococelus australis</name>
    <dbReference type="NCBI Taxonomy" id="614101"/>
    <lineage>
        <taxon>Eukaryota</taxon>
        <taxon>Metazoa</taxon>
        <taxon>Ecdysozoa</taxon>
        <taxon>Arthropoda</taxon>
        <taxon>Hexapoda</taxon>
        <taxon>Insecta</taxon>
        <taxon>Pterygota</taxon>
        <taxon>Neoptera</taxon>
        <taxon>Polyneoptera</taxon>
        <taxon>Phasmatodea</taxon>
        <taxon>Verophasmatodea</taxon>
        <taxon>Anareolatae</taxon>
        <taxon>Phasmatidae</taxon>
        <taxon>Eurycanthinae</taxon>
        <taxon>Dryococelus</taxon>
    </lineage>
</organism>
<proteinExistence type="predicted"/>
<dbReference type="PANTHER" id="PTHR47595:SF1">
    <property type="entry name" value="MYB_SANT-LIKE DNA-BINDING DOMAIN-CONTAINING PROTEIN"/>
    <property type="match status" value="1"/>
</dbReference>
<evidence type="ECO:0000313" key="3">
    <source>
        <dbReference type="Proteomes" id="UP001159363"/>
    </source>
</evidence>
<protein>
    <recommendedName>
        <fullName evidence="1">Myb/SANT-like DNA-binding domain-containing protein</fullName>
    </recommendedName>
</protein>
<dbReference type="InterPro" id="IPR044822">
    <property type="entry name" value="Myb_DNA-bind_4"/>
</dbReference>
<feature type="domain" description="Myb/SANT-like DNA-binding" evidence="1">
    <location>
        <begin position="194"/>
        <end position="275"/>
    </location>
</feature>
<gene>
    <name evidence="2" type="ORF">PR048_004185</name>
</gene>
<evidence type="ECO:0000313" key="2">
    <source>
        <dbReference type="EMBL" id="KAJ8891657.1"/>
    </source>
</evidence>
<name>A0ABQ9I4T2_9NEOP</name>
<sequence>MEEMFGEKDRATVPAVACSIGPNPPHTLINIVSSSGDDNGRTYAADAGGHGIDWLIRIDIGIHTSLHFTTSTKGSKGVSHFSPFLLPSVMPYRPPPHHLNAHCHINCVGRTKCITASVQCSVHVCQCEGSAHCALHTSPSGLDPSVEISTVVPEYVGVHPSSTDSVGEFIASHPSSKWGRTSIVNQKKRTLLVWSYKAVLLLLEQYGNVKHEFFLGEKRHSQIWDEIAEAMQDSGYKVTGVQCKQKLYCLKQTYATLKKKHSRFSTERIYWPFFSLRAYGEVIDRAVCSRRLGGKGWQREDYPSTPVHVADNLHP</sequence>
<dbReference type="Pfam" id="PF13837">
    <property type="entry name" value="Myb_DNA-bind_4"/>
    <property type="match status" value="1"/>
</dbReference>
<dbReference type="EMBL" id="JARBHB010000002">
    <property type="protein sequence ID" value="KAJ8891657.1"/>
    <property type="molecule type" value="Genomic_DNA"/>
</dbReference>
<evidence type="ECO:0000259" key="1">
    <source>
        <dbReference type="Pfam" id="PF13837"/>
    </source>
</evidence>
<comment type="caution">
    <text evidence="2">The sequence shown here is derived from an EMBL/GenBank/DDBJ whole genome shotgun (WGS) entry which is preliminary data.</text>
</comment>